<feature type="compositionally biased region" description="Polar residues" evidence="8">
    <location>
        <begin position="863"/>
        <end position="873"/>
    </location>
</feature>
<keyword evidence="11" id="KW-1185">Reference proteome</keyword>
<keyword evidence="3" id="KW-0645">Protease</keyword>
<evidence type="ECO:0000256" key="6">
    <source>
        <dbReference type="ARBA" id="ARBA00023002"/>
    </source>
</evidence>
<keyword evidence="4" id="KW-0378">Hydrolase</keyword>
<dbReference type="InterPro" id="IPR036249">
    <property type="entry name" value="Thioredoxin-like_sf"/>
</dbReference>
<protein>
    <recommendedName>
        <fullName evidence="7">Glutathione peroxidase</fullName>
    </recommendedName>
</protein>
<dbReference type="InterPro" id="IPR029045">
    <property type="entry name" value="ClpP/crotonase-like_dom_sf"/>
</dbReference>
<evidence type="ECO:0000256" key="2">
    <source>
        <dbReference type="ARBA" id="ARBA00022559"/>
    </source>
</evidence>
<dbReference type="SMART" id="SM00245">
    <property type="entry name" value="TSPc"/>
    <property type="match status" value="1"/>
</dbReference>
<dbReference type="Gene3D" id="3.40.30.10">
    <property type="entry name" value="Glutaredoxin"/>
    <property type="match status" value="1"/>
</dbReference>
<dbReference type="CDD" id="cd07560">
    <property type="entry name" value="Peptidase_S41_CPP"/>
    <property type="match status" value="1"/>
</dbReference>
<evidence type="ECO:0000256" key="7">
    <source>
        <dbReference type="RuleBase" id="RU000499"/>
    </source>
</evidence>
<reference evidence="10 11" key="1">
    <citation type="submission" date="2024-02" db="EMBL/GenBank/DDBJ databases">
        <authorList>
            <person name="Chen Y."/>
            <person name="Shah S."/>
            <person name="Dougan E. K."/>
            <person name="Thang M."/>
            <person name="Chan C."/>
        </authorList>
    </citation>
    <scope>NUCLEOTIDE SEQUENCE [LARGE SCALE GENOMIC DNA]</scope>
</reference>
<organism evidence="10 11">
    <name type="scientific">Durusdinium trenchii</name>
    <dbReference type="NCBI Taxonomy" id="1381693"/>
    <lineage>
        <taxon>Eukaryota</taxon>
        <taxon>Sar</taxon>
        <taxon>Alveolata</taxon>
        <taxon>Dinophyceae</taxon>
        <taxon>Suessiales</taxon>
        <taxon>Symbiodiniaceae</taxon>
        <taxon>Durusdinium</taxon>
    </lineage>
</organism>
<dbReference type="InterPro" id="IPR000889">
    <property type="entry name" value="Glutathione_peroxidase"/>
</dbReference>
<dbReference type="PROSITE" id="PS00763">
    <property type="entry name" value="GLUTATHIONE_PEROXID_2"/>
    <property type="match status" value="1"/>
</dbReference>
<dbReference type="PANTHER" id="PTHR32060:SF30">
    <property type="entry name" value="CARBOXY-TERMINAL PROCESSING PROTEASE CTPA"/>
    <property type="match status" value="1"/>
</dbReference>
<evidence type="ECO:0000313" key="10">
    <source>
        <dbReference type="EMBL" id="CAK9027206.1"/>
    </source>
</evidence>
<evidence type="ECO:0000256" key="5">
    <source>
        <dbReference type="ARBA" id="ARBA00022825"/>
    </source>
</evidence>
<gene>
    <name evidence="10" type="ORF">SCF082_LOCUS17813</name>
</gene>
<dbReference type="Gene3D" id="3.90.226.10">
    <property type="entry name" value="2-enoyl-CoA Hydratase, Chain A, domain 1"/>
    <property type="match status" value="1"/>
</dbReference>
<keyword evidence="6 7" id="KW-0560">Oxidoreductase</keyword>
<keyword evidence="2 7" id="KW-0575">Peroxidase</keyword>
<proteinExistence type="inferred from homology"/>
<dbReference type="Gene3D" id="3.30.750.44">
    <property type="match status" value="1"/>
</dbReference>
<dbReference type="EMBL" id="CAXAMM010011857">
    <property type="protein sequence ID" value="CAK9027206.1"/>
    <property type="molecule type" value="Genomic_DNA"/>
</dbReference>
<dbReference type="InterPro" id="IPR005151">
    <property type="entry name" value="Tail-specific_protease"/>
</dbReference>
<name>A0ABP0KK59_9DINO</name>
<dbReference type="Pfam" id="PF03572">
    <property type="entry name" value="Peptidase_S41"/>
    <property type="match status" value="1"/>
</dbReference>
<feature type="non-terminal residue" evidence="10">
    <location>
        <position position="1"/>
    </location>
</feature>
<sequence length="879" mass="94589">VTFDIQRDGRKYRGTAVRRSIYISSVTGTKMIDPNAKVGYVRLKQFSDSSAEDLQEAMWSLHRQGMQSLILDLRGNPGGLLDESIDVSNLFLPCGSIVSTRGRNASDNTAESASFEKTWSTPLVVLVDGNSASASEIFAAAIQENGRGVVVGRQSYGKGTVQTHFPLQTVAGTLKLTTAKFYSPTGREMAGAGVTPDVPVADSNGLANLTDTDIITALETFQRGTPAQLAQTAGQCRNPQARYNASSVQQLTVRGFDSKLGSTGEPSPRSVYNRAVRGIEGRPKMTIYRWVIVGALVMCCGSMSGAADQKETTMGDALSFKMESLAGKEVDLSRYRGKVVLMVNVASECGATPQYAPLQGLYEKYADEGLVVLGFPCNQFGGQEPGSAKQIQEFCTQNYGVTFPMFSKIEVNGESAAPLYKYLTSKETNPEFAGPVSWNFEKFLINREGEVVARFKTPISGGEVVAPSVVVDPGSSAEFTHPDDEGRVEQATITQVRKKSGPACIERLTEIADRFEVVLVGVPSEWTISICGGEANLDERDAALDQSSGKQAGLSEPVLAVLVAERRRFVVEVEGTHRGGVHHADRLLVGQPMAVCREPRSFCRETGFDELEEVEAVFELIVCDLLGRSHVSHFERCAVLAVVGRVVALVRTDDEGCHFGAEEAGTKGSRIRERRRENAHVSRKVNIGALEAVADERSECRILNGALWSIAGAKVVGRTAMVPLPGLHRPDDGEFLRLFSEPGKVFADLDAGNSGVDGRELSSVLVLRLGVEGIDLAGTTRHPKEDAGLGRFGSLLGPGGQSRKPAGERNRRQPGSRESQEVPSLNGVERHAASSVWSESCGQRVGEDVEDAIGGASGDETAAYSSIRTGSARTRNKKW</sequence>
<evidence type="ECO:0000256" key="8">
    <source>
        <dbReference type="SAM" id="MobiDB-lite"/>
    </source>
</evidence>
<evidence type="ECO:0000259" key="9">
    <source>
        <dbReference type="SMART" id="SM00245"/>
    </source>
</evidence>
<dbReference type="PROSITE" id="PS00460">
    <property type="entry name" value="GLUTATHIONE_PEROXID_1"/>
    <property type="match status" value="1"/>
</dbReference>
<comment type="similarity">
    <text evidence="1 7">Belongs to the glutathione peroxidase family.</text>
</comment>
<dbReference type="PANTHER" id="PTHR32060">
    <property type="entry name" value="TAIL-SPECIFIC PROTEASE"/>
    <property type="match status" value="1"/>
</dbReference>
<dbReference type="SUPFAM" id="SSF52833">
    <property type="entry name" value="Thioredoxin-like"/>
    <property type="match status" value="1"/>
</dbReference>
<evidence type="ECO:0000256" key="3">
    <source>
        <dbReference type="ARBA" id="ARBA00022670"/>
    </source>
</evidence>
<dbReference type="InterPro" id="IPR029759">
    <property type="entry name" value="GPX_AS"/>
</dbReference>
<dbReference type="SUPFAM" id="SSF52096">
    <property type="entry name" value="ClpP/crotonase"/>
    <property type="match status" value="1"/>
</dbReference>
<dbReference type="PRINTS" id="PR01011">
    <property type="entry name" value="GLUTPROXDASE"/>
</dbReference>
<feature type="domain" description="Tail specific protease" evidence="9">
    <location>
        <begin position="9"/>
        <end position="201"/>
    </location>
</feature>
<comment type="caution">
    <text evidence="10">The sequence shown here is derived from an EMBL/GenBank/DDBJ whole genome shotgun (WGS) entry which is preliminary data.</text>
</comment>
<dbReference type="CDD" id="cd00340">
    <property type="entry name" value="GSH_Peroxidase"/>
    <property type="match status" value="1"/>
</dbReference>
<dbReference type="Proteomes" id="UP001642464">
    <property type="component" value="Unassembled WGS sequence"/>
</dbReference>
<accession>A0ABP0KK59</accession>
<dbReference type="InterPro" id="IPR004447">
    <property type="entry name" value="Peptidase_S41A"/>
</dbReference>
<dbReference type="PROSITE" id="PS51355">
    <property type="entry name" value="GLUTATHIONE_PEROXID_3"/>
    <property type="match status" value="1"/>
</dbReference>
<evidence type="ECO:0000313" key="11">
    <source>
        <dbReference type="Proteomes" id="UP001642464"/>
    </source>
</evidence>
<dbReference type="Pfam" id="PF00255">
    <property type="entry name" value="GSHPx"/>
    <property type="match status" value="1"/>
</dbReference>
<dbReference type="InterPro" id="IPR029760">
    <property type="entry name" value="GPX_CS"/>
</dbReference>
<evidence type="ECO:0000256" key="1">
    <source>
        <dbReference type="ARBA" id="ARBA00006926"/>
    </source>
</evidence>
<evidence type="ECO:0000256" key="4">
    <source>
        <dbReference type="ARBA" id="ARBA00022801"/>
    </source>
</evidence>
<feature type="region of interest" description="Disordered" evidence="8">
    <location>
        <begin position="778"/>
        <end position="879"/>
    </location>
</feature>
<dbReference type="GO" id="GO:0004601">
    <property type="term" value="F:peroxidase activity"/>
    <property type="evidence" value="ECO:0007669"/>
    <property type="project" value="UniProtKB-KW"/>
</dbReference>
<keyword evidence="5" id="KW-0720">Serine protease</keyword>